<keyword evidence="1" id="KW-0812">Transmembrane</keyword>
<feature type="transmembrane region" description="Helical" evidence="1">
    <location>
        <begin position="179"/>
        <end position="201"/>
    </location>
</feature>
<dbReference type="EMBL" id="JBBPFD010000010">
    <property type="protein sequence ID" value="KAK7909797.1"/>
    <property type="molecule type" value="Genomic_DNA"/>
</dbReference>
<gene>
    <name evidence="2" type="ORF">WMY93_014481</name>
</gene>
<keyword evidence="3" id="KW-1185">Reference proteome</keyword>
<keyword evidence="1" id="KW-1133">Transmembrane helix</keyword>
<feature type="transmembrane region" description="Helical" evidence="1">
    <location>
        <begin position="124"/>
        <end position="147"/>
    </location>
</feature>
<name>A0AAW0NV29_9GOBI</name>
<feature type="transmembrane region" description="Helical" evidence="1">
    <location>
        <begin position="83"/>
        <end position="103"/>
    </location>
</feature>
<keyword evidence="1" id="KW-0472">Membrane</keyword>
<dbReference type="InterPro" id="IPR040350">
    <property type="entry name" value="TMEM272"/>
</dbReference>
<evidence type="ECO:0000313" key="2">
    <source>
        <dbReference type="EMBL" id="KAK7909797.1"/>
    </source>
</evidence>
<evidence type="ECO:0000256" key="1">
    <source>
        <dbReference type="SAM" id="Phobius"/>
    </source>
</evidence>
<evidence type="ECO:0000313" key="3">
    <source>
        <dbReference type="Proteomes" id="UP001460270"/>
    </source>
</evidence>
<comment type="caution">
    <text evidence="2">The sequence shown here is derived from an EMBL/GenBank/DDBJ whole genome shotgun (WGS) entry which is preliminary data.</text>
</comment>
<dbReference type="Proteomes" id="UP001460270">
    <property type="component" value="Unassembled WGS sequence"/>
</dbReference>
<accession>A0AAW0NV29</accession>
<sequence>MCQEAHASRRRGSSARPATTLTQLDRSVVLLRTGDHILVLRPKTNAPPLPILILSKLTVCILPVAQIAIGAKYLDECPKQHYIPIYLVVMGVFSMTLTILSCLPCSKDPEDGTTNPLSRLCTTWNSLVSVFMFAWFIAGNVWIYGIYQPNYDKTNATIVAHESYCDKTLYLFAFWTTTLVYILLLAFLFGGCCVLVCFCLCGRADPDD</sequence>
<dbReference type="PANTHER" id="PTHR33444">
    <property type="entry name" value="SI:DKEY-19B23.12-RELATED"/>
    <property type="match status" value="1"/>
</dbReference>
<proteinExistence type="predicted"/>
<protein>
    <submittedName>
        <fullName evidence="2">Uncharacterized protein</fullName>
    </submittedName>
</protein>
<reference evidence="3" key="1">
    <citation type="submission" date="2024-04" db="EMBL/GenBank/DDBJ databases">
        <title>Salinicola lusitanus LLJ914,a marine bacterium isolated from the Okinawa Trough.</title>
        <authorList>
            <person name="Li J."/>
        </authorList>
    </citation>
    <scope>NUCLEOTIDE SEQUENCE [LARGE SCALE GENOMIC DNA]</scope>
</reference>
<feature type="transmembrane region" description="Helical" evidence="1">
    <location>
        <begin position="51"/>
        <end position="71"/>
    </location>
</feature>
<dbReference type="PANTHER" id="PTHR33444:SF2">
    <property type="entry name" value="MARVEL DOMAIN-CONTAINING PROTEIN"/>
    <property type="match status" value="1"/>
</dbReference>
<organism evidence="2 3">
    <name type="scientific">Mugilogobius chulae</name>
    <name type="common">yellowstripe goby</name>
    <dbReference type="NCBI Taxonomy" id="88201"/>
    <lineage>
        <taxon>Eukaryota</taxon>
        <taxon>Metazoa</taxon>
        <taxon>Chordata</taxon>
        <taxon>Craniata</taxon>
        <taxon>Vertebrata</taxon>
        <taxon>Euteleostomi</taxon>
        <taxon>Actinopterygii</taxon>
        <taxon>Neopterygii</taxon>
        <taxon>Teleostei</taxon>
        <taxon>Neoteleostei</taxon>
        <taxon>Acanthomorphata</taxon>
        <taxon>Gobiaria</taxon>
        <taxon>Gobiiformes</taxon>
        <taxon>Gobioidei</taxon>
        <taxon>Gobiidae</taxon>
        <taxon>Gobionellinae</taxon>
        <taxon>Mugilogobius</taxon>
    </lineage>
</organism>
<dbReference type="AlphaFoldDB" id="A0AAW0NV29"/>